<evidence type="ECO:0000313" key="6">
    <source>
        <dbReference type="Proteomes" id="UP000824160"/>
    </source>
</evidence>
<dbReference type="GO" id="GO:0043565">
    <property type="term" value="F:sequence-specific DNA binding"/>
    <property type="evidence" value="ECO:0007669"/>
    <property type="project" value="InterPro"/>
</dbReference>
<sequence length="293" mass="34112">MSSRASNIQHQLFEYPGDHSYLIYNITSRVEQPELLLPHWHEELEIAYAYSRAIHKIDGEAVRAFPGQLIITNPESIHSIIPEPDTSHCDLASVVLLLSAPFLEANLPDYRSICFINPDTPPSYEIRTIMDKLSEFSRWSSYQQTDSLYAHGLILQLLALLCQQRSVPRSQIDSPRGLRKSERLKNILQFVEEHYQEPILLSDVAKQNYFNPEYFSRYFKQKTGISFSQYLRQYRVQMARKLLIHSEQSILEIALENGFSDERGLIKAFRQQYGVTPLQYRKKIQSPDSRLDD</sequence>
<evidence type="ECO:0000256" key="2">
    <source>
        <dbReference type="ARBA" id="ARBA00023125"/>
    </source>
</evidence>
<dbReference type="Proteomes" id="UP000824160">
    <property type="component" value="Unassembled WGS sequence"/>
</dbReference>
<dbReference type="AlphaFoldDB" id="A0A9D1KR14"/>
<dbReference type="GO" id="GO:0003700">
    <property type="term" value="F:DNA-binding transcription factor activity"/>
    <property type="evidence" value="ECO:0007669"/>
    <property type="project" value="InterPro"/>
</dbReference>
<keyword evidence="1" id="KW-0805">Transcription regulation</keyword>
<organism evidence="5 6">
    <name type="scientific">Candidatus Faecivivens stercoripullorum</name>
    <dbReference type="NCBI Taxonomy" id="2840805"/>
    <lineage>
        <taxon>Bacteria</taxon>
        <taxon>Bacillati</taxon>
        <taxon>Bacillota</taxon>
        <taxon>Clostridia</taxon>
        <taxon>Eubacteriales</taxon>
        <taxon>Oscillospiraceae</taxon>
        <taxon>Oscillospiraceae incertae sedis</taxon>
        <taxon>Candidatus Faecivivens</taxon>
    </lineage>
</organism>
<evidence type="ECO:0000259" key="4">
    <source>
        <dbReference type="PROSITE" id="PS01124"/>
    </source>
</evidence>
<gene>
    <name evidence="5" type="ORF">IAC43_00330</name>
</gene>
<dbReference type="PROSITE" id="PS01124">
    <property type="entry name" value="HTH_ARAC_FAMILY_2"/>
    <property type="match status" value="1"/>
</dbReference>
<dbReference type="PANTHER" id="PTHR43280">
    <property type="entry name" value="ARAC-FAMILY TRANSCRIPTIONAL REGULATOR"/>
    <property type="match status" value="1"/>
</dbReference>
<dbReference type="SUPFAM" id="SSF51182">
    <property type="entry name" value="RmlC-like cupins"/>
    <property type="match status" value="1"/>
</dbReference>
<reference evidence="5" key="1">
    <citation type="submission" date="2020-10" db="EMBL/GenBank/DDBJ databases">
        <authorList>
            <person name="Gilroy R."/>
        </authorList>
    </citation>
    <scope>NUCLEOTIDE SEQUENCE</scope>
    <source>
        <strain evidence="5">ChiBcec7-5410</strain>
    </source>
</reference>
<protein>
    <submittedName>
        <fullName evidence="5">Helix-turn-helix transcriptional regulator</fullName>
    </submittedName>
</protein>
<dbReference type="SUPFAM" id="SSF46689">
    <property type="entry name" value="Homeodomain-like"/>
    <property type="match status" value="2"/>
</dbReference>
<dbReference type="PANTHER" id="PTHR43280:SF28">
    <property type="entry name" value="HTH-TYPE TRANSCRIPTIONAL ACTIVATOR RHAS"/>
    <property type="match status" value="1"/>
</dbReference>
<dbReference type="InterPro" id="IPR018062">
    <property type="entry name" value="HTH_AraC-typ_CS"/>
</dbReference>
<dbReference type="EMBL" id="DVLW01000011">
    <property type="protein sequence ID" value="HIT93610.1"/>
    <property type="molecule type" value="Genomic_DNA"/>
</dbReference>
<evidence type="ECO:0000313" key="5">
    <source>
        <dbReference type="EMBL" id="HIT93610.1"/>
    </source>
</evidence>
<evidence type="ECO:0000256" key="1">
    <source>
        <dbReference type="ARBA" id="ARBA00023015"/>
    </source>
</evidence>
<feature type="domain" description="HTH araC/xylS-type" evidence="4">
    <location>
        <begin position="185"/>
        <end position="283"/>
    </location>
</feature>
<accession>A0A9D1KR14</accession>
<dbReference type="InterPro" id="IPR003313">
    <property type="entry name" value="AraC-bd"/>
</dbReference>
<reference evidence="5" key="2">
    <citation type="journal article" date="2021" name="PeerJ">
        <title>Extensive microbial diversity within the chicken gut microbiome revealed by metagenomics and culture.</title>
        <authorList>
            <person name="Gilroy R."/>
            <person name="Ravi A."/>
            <person name="Getino M."/>
            <person name="Pursley I."/>
            <person name="Horton D.L."/>
            <person name="Alikhan N.F."/>
            <person name="Baker D."/>
            <person name="Gharbi K."/>
            <person name="Hall N."/>
            <person name="Watson M."/>
            <person name="Adriaenssens E.M."/>
            <person name="Foster-Nyarko E."/>
            <person name="Jarju S."/>
            <person name="Secka A."/>
            <person name="Antonio M."/>
            <person name="Oren A."/>
            <person name="Chaudhuri R.R."/>
            <person name="La Ragione R."/>
            <person name="Hildebrand F."/>
            <person name="Pallen M.J."/>
        </authorList>
    </citation>
    <scope>NUCLEOTIDE SEQUENCE</scope>
    <source>
        <strain evidence="5">ChiBcec7-5410</strain>
    </source>
</reference>
<dbReference type="Pfam" id="PF02311">
    <property type="entry name" value="AraC_binding"/>
    <property type="match status" value="1"/>
</dbReference>
<dbReference type="Pfam" id="PF12833">
    <property type="entry name" value="HTH_18"/>
    <property type="match status" value="1"/>
</dbReference>
<dbReference type="InterPro" id="IPR018060">
    <property type="entry name" value="HTH_AraC"/>
</dbReference>
<dbReference type="Gene3D" id="1.10.10.60">
    <property type="entry name" value="Homeodomain-like"/>
    <property type="match status" value="2"/>
</dbReference>
<dbReference type="SMART" id="SM00342">
    <property type="entry name" value="HTH_ARAC"/>
    <property type="match status" value="1"/>
</dbReference>
<name>A0A9D1KR14_9FIRM</name>
<keyword evidence="2" id="KW-0238">DNA-binding</keyword>
<dbReference type="InterPro" id="IPR011051">
    <property type="entry name" value="RmlC_Cupin_sf"/>
</dbReference>
<dbReference type="InterPro" id="IPR009057">
    <property type="entry name" value="Homeodomain-like_sf"/>
</dbReference>
<evidence type="ECO:0000256" key="3">
    <source>
        <dbReference type="ARBA" id="ARBA00023163"/>
    </source>
</evidence>
<proteinExistence type="predicted"/>
<dbReference type="PROSITE" id="PS00041">
    <property type="entry name" value="HTH_ARAC_FAMILY_1"/>
    <property type="match status" value="1"/>
</dbReference>
<comment type="caution">
    <text evidence="5">The sequence shown here is derived from an EMBL/GenBank/DDBJ whole genome shotgun (WGS) entry which is preliminary data.</text>
</comment>
<keyword evidence="3" id="KW-0804">Transcription</keyword>